<evidence type="ECO:0000259" key="2">
    <source>
        <dbReference type="Pfam" id="PF00326"/>
    </source>
</evidence>
<evidence type="ECO:0000313" key="4">
    <source>
        <dbReference type="Proteomes" id="UP000295560"/>
    </source>
</evidence>
<dbReference type="EMBL" id="SMFZ01000001">
    <property type="protein sequence ID" value="TCK27551.1"/>
    <property type="molecule type" value="Genomic_DNA"/>
</dbReference>
<gene>
    <name evidence="3" type="ORF">EV378_3423</name>
</gene>
<keyword evidence="3" id="KW-0031">Aminopeptidase</keyword>
<keyword evidence="3" id="KW-0645">Protease</keyword>
<dbReference type="RefSeq" id="WP_132426490.1">
    <property type="nucleotide sequence ID" value="NZ_SMFZ01000001.1"/>
</dbReference>
<comment type="caution">
    <text evidence="3">The sequence shown here is derived from an EMBL/GenBank/DDBJ whole genome shotgun (WGS) entry which is preliminary data.</text>
</comment>
<dbReference type="GO" id="GO:0004252">
    <property type="term" value="F:serine-type endopeptidase activity"/>
    <property type="evidence" value="ECO:0007669"/>
    <property type="project" value="TreeGrafter"/>
</dbReference>
<dbReference type="GO" id="GO:0006508">
    <property type="term" value="P:proteolysis"/>
    <property type="evidence" value="ECO:0007669"/>
    <property type="project" value="InterPro"/>
</dbReference>
<protein>
    <submittedName>
        <fullName evidence="3">Dipeptidyl aminopeptidase/acylaminoacyl peptidase</fullName>
    </submittedName>
</protein>
<dbReference type="SUPFAM" id="SSF82171">
    <property type="entry name" value="DPP6 N-terminal domain-like"/>
    <property type="match status" value="1"/>
</dbReference>
<dbReference type="InterPro" id="IPR011042">
    <property type="entry name" value="6-blade_b-propeller_TolB-like"/>
</dbReference>
<feature type="domain" description="Peptidase S9 prolyl oligopeptidase catalytic" evidence="2">
    <location>
        <begin position="400"/>
        <end position="614"/>
    </location>
</feature>
<reference evidence="3 4" key="1">
    <citation type="submission" date="2019-03" db="EMBL/GenBank/DDBJ databases">
        <title>Sequencing the genomes of 1000 actinobacteria strains.</title>
        <authorList>
            <person name="Klenk H.-P."/>
        </authorList>
    </citation>
    <scope>NUCLEOTIDE SEQUENCE [LARGE SCALE GENOMIC DNA]</scope>
    <source>
        <strain evidence="3 4">DSM 44969</strain>
    </source>
</reference>
<dbReference type="Gene3D" id="3.40.50.1820">
    <property type="entry name" value="alpha/beta hydrolase"/>
    <property type="match status" value="1"/>
</dbReference>
<dbReference type="OrthoDB" id="128799at2"/>
<dbReference type="GO" id="GO:0004177">
    <property type="term" value="F:aminopeptidase activity"/>
    <property type="evidence" value="ECO:0007669"/>
    <property type="project" value="UniProtKB-KW"/>
</dbReference>
<name>A0A4R1I0X0_PSEEN</name>
<accession>A0A4R1I0X0</accession>
<dbReference type="Proteomes" id="UP000295560">
    <property type="component" value="Unassembled WGS sequence"/>
</dbReference>
<keyword evidence="4" id="KW-1185">Reference proteome</keyword>
<evidence type="ECO:0000256" key="1">
    <source>
        <dbReference type="ARBA" id="ARBA00022801"/>
    </source>
</evidence>
<dbReference type="PANTHER" id="PTHR42776:SF27">
    <property type="entry name" value="DIPEPTIDYL PEPTIDASE FAMILY MEMBER 6"/>
    <property type="match status" value="1"/>
</dbReference>
<dbReference type="SUPFAM" id="SSF53474">
    <property type="entry name" value="alpha/beta-Hydrolases"/>
    <property type="match status" value="1"/>
</dbReference>
<dbReference type="InterPro" id="IPR001375">
    <property type="entry name" value="Peptidase_S9_cat"/>
</dbReference>
<keyword evidence="1" id="KW-0378">Hydrolase</keyword>
<dbReference type="InterPro" id="IPR029058">
    <property type="entry name" value="AB_hydrolase_fold"/>
</dbReference>
<dbReference type="AlphaFoldDB" id="A0A4R1I0X0"/>
<proteinExistence type="predicted"/>
<dbReference type="Gene3D" id="2.120.10.30">
    <property type="entry name" value="TolB, C-terminal domain"/>
    <property type="match status" value="1"/>
</dbReference>
<dbReference type="Pfam" id="PF00326">
    <property type="entry name" value="Peptidase_S9"/>
    <property type="match status" value="1"/>
</dbReference>
<sequence length="615" mass="67713">MTRYSVEDLFAPPERTAATISPDGTRIAYLAPWRNRLNVWIEDLDGGAEPRCVTADETRTVQRFEWAGPDRVLYLQDTGGDENNHVFRVDLASGAIDDLTPFDGARVLGIEQPRDRPGTAEVQLNARDHALFDLYEIDVASGELTMLAENPGHAGWMRGPGDELFVSSATEAGDTVLSRWNDGDPQPVTTFLGDDFPVGISPFELTPDRTAIWAPSYRGTDRTHLVRIDLATGEETLVDSHPTLDIDTRSLVFPALPSALIQDRRTGALLGVRYLGERQVIHALDPDFADVLKNLEGLSDGDLARISSDESGRRWVVSFTHDRDPAVTWFYDHATGERRLLFRPFPHLDPEALAPMRPVTITARDGLTLPSFLTLPVGVEPRGLPLVLAVHGGPWTRDAWEYATGVQLLANRGYAVLQVNFRGSVGFGRAHTRAGIGELAGAMHTDLLDGVDWAVEQGYADPDRVAIVGASYGGYAALVGATFTPDRFAAVVDVVGISDLENFMRTQPDFVRPYLAPNWYRYVGDPADPEQLADMRARSPITRVDRITAPLFVAQGANDARVVKAESDRIVESLRARGVDVDYMVRDDEGHGFVNPENVIALWERIDAFLAEHLA</sequence>
<evidence type="ECO:0000313" key="3">
    <source>
        <dbReference type="EMBL" id="TCK27551.1"/>
    </source>
</evidence>
<organism evidence="3 4">
    <name type="scientific">Pseudonocardia endophytica</name>
    <dbReference type="NCBI Taxonomy" id="401976"/>
    <lineage>
        <taxon>Bacteria</taxon>
        <taxon>Bacillati</taxon>
        <taxon>Actinomycetota</taxon>
        <taxon>Actinomycetes</taxon>
        <taxon>Pseudonocardiales</taxon>
        <taxon>Pseudonocardiaceae</taxon>
        <taxon>Pseudonocardia</taxon>
    </lineage>
</organism>
<dbReference type="PANTHER" id="PTHR42776">
    <property type="entry name" value="SERINE PEPTIDASE S9 FAMILY MEMBER"/>
    <property type="match status" value="1"/>
</dbReference>